<dbReference type="Pfam" id="PF01447">
    <property type="entry name" value="Peptidase_M4"/>
    <property type="match status" value="1"/>
</dbReference>
<dbReference type="CDD" id="cd09597">
    <property type="entry name" value="M4_TLP"/>
    <property type="match status" value="1"/>
</dbReference>
<reference evidence="11 12" key="1">
    <citation type="submission" date="2019-03" db="EMBL/GenBank/DDBJ databases">
        <title>Genomic Encyclopedia of Archaeal and Bacterial Type Strains, Phase II (KMG-II): from individual species to whole genera.</title>
        <authorList>
            <person name="Goeker M."/>
        </authorList>
    </citation>
    <scope>NUCLEOTIDE SEQUENCE [LARGE SCALE GENOMIC DNA]</scope>
    <source>
        <strain evidence="11 12">DSM 28213</strain>
    </source>
</reference>
<gene>
    <name evidence="11" type="ORF">C8P70_1017</name>
</gene>
<feature type="domain" description="Secretion system C-terminal sorting" evidence="10">
    <location>
        <begin position="602"/>
        <end position="674"/>
    </location>
</feature>
<evidence type="ECO:0000256" key="1">
    <source>
        <dbReference type="ARBA" id="ARBA00022670"/>
    </source>
</evidence>
<keyword evidence="12" id="KW-1185">Reference proteome</keyword>
<name>A0A4R7F731_9FLAO</name>
<evidence type="ECO:0000256" key="5">
    <source>
        <dbReference type="ARBA" id="ARBA00022833"/>
    </source>
</evidence>
<keyword evidence="4" id="KW-0378">Hydrolase</keyword>
<evidence type="ECO:0000256" key="4">
    <source>
        <dbReference type="ARBA" id="ARBA00022801"/>
    </source>
</evidence>
<organism evidence="11 12">
    <name type="scientific">Myroides indicus</name>
    <dbReference type="NCBI Taxonomy" id="1323422"/>
    <lineage>
        <taxon>Bacteria</taxon>
        <taxon>Pseudomonadati</taxon>
        <taxon>Bacteroidota</taxon>
        <taxon>Flavobacteriia</taxon>
        <taxon>Flavobacteriales</taxon>
        <taxon>Flavobacteriaceae</taxon>
        <taxon>Myroides</taxon>
    </lineage>
</organism>
<evidence type="ECO:0000313" key="12">
    <source>
        <dbReference type="Proteomes" id="UP000295215"/>
    </source>
</evidence>
<protein>
    <submittedName>
        <fullName evidence="11">Putative secreted protein (Por secretion system target)</fullName>
    </submittedName>
</protein>
<dbReference type="Gene3D" id="3.10.170.10">
    <property type="match status" value="1"/>
</dbReference>
<dbReference type="SUPFAM" id="SSF55486">
    <property type="entry name" value="Metalloproteases ('zincins'), catalytic domain"/>
    <property type="match status" value="1"/>
</dbReference>
<sequence length="675" mass="76050">MNQKYFKIIPLTLLYSVTTLFTGVNAVANNFFITHPHNLLTDPNQLPEYIPLNSYGSFTLKLNTNQNYTEQEIVNKFNELFKMSFDNKFIKISENVDALGFKHSTFQHYLGNYPVEGQMVIVHSKNDKVVYINGTIINIENKKSTYSLKTNLNKKPLITKERALEIVKNELALSSITEKKPVETVFYKADDSSPFILTQKVNIDETGATVQKKDVYVDVESGKIVGEISNIRHAGITGTGESFYRGTLPITITLDDEDGLYYLIDEERNITTLDATNSNNIYLDDANEITSTTTVFTDSLISPAAIDVHWGMEKTYDYYKLVHNRLSFDNQNTEVVNIYNPAPWEGYQGFPFQAVAMPGGDVGLMLFGKGGEFQGVPYMNPVVALDVAGHEYSHLVIDNNGKGGLRYQGESGALNEAFADIFGTAIEFYSVDNPNWTVGEGIMLYGNYSYMRNMADPKENNLNDKQPDTYNGQYWASTTSTADNGGVHTNSGVLNYWFYLVSEGGEGINDNGDEYIVQGIGIEKAEQIAFSTLMNFLTRNAQYVDAYEGSKNAVDLLYNEEDEDEYPEYNAVVDAWYAVGFGEKRPNMGVEDFEDFEEPFRIFPNPVIRGELNIVTNFEKGKVEFYSMTGQKVGEFTLNEKGEHKVNLEYLQKGTYILKLTGDNKKSHTEKIIVK</sequence>
<keyword evidence="3" id="KW-0732">Signal</keyword>
<comment type="caution">
    <text evidence="11">The sequence shown here is derived from an EMBL/GenBank/DDBJ whole genome shotgun (WGS) entry which is preliminary data.</text>
</comment>
<dbReference type="RefSeq" id="WP_133711303.1">
    <property type="nucleotide sequence ID" value="NZ_SOAG01000001.1"/>
</dbReference>
<dbReference type="Pfam" id="PF02868">
    <property type="entry name" value="Peptidase_M4_C"/>
    <property type="match status" value="1"/>
</dbReference>
<evidence type="ECO:0000313" key="11">
    <source>
        <dbReference type="EMBL" id="TDS66114.1"/>
    </source>
</evidence>
<proteinExistence type="predicted"/>
<feature type="domain" description="FTP" evidence="9">
    <location>
        <begin position="88"/>
        <end position="135"/>
    </location>
</feature>
<dbReference type="PANTHER" id="PTHR33794:SF1">
    <property type="entry name" value="BACILLOLYSIN"/>
    <property type="match status" value="1"/>
</dbReference>
<keyword evidence="5" id="KW-0862">Zinc</keyword>
<dbReference type="InterPro" id="IPR050728">
    <property type="entry name" value="Zinc_Metalloprotease_M4"/>
</dbReference>
<dbReference type="AlphaFoldDB" id="A0A4R7F731"/>
<accession>A0A4R7F731</accession>
<dbReference type="Pfam" id="PF18962">
    <property type="entry name" value="Por_Secre_tail"/>
    <property type="match status" value="1"/>
</dbReference>
<evidence type="ECO:0000259" key="8">
    <source>
        <dbReference type="Pfam" id="PF02868"/>
    </source>
</evidence>
<feature type="domain" description="Peptidase M4" evidence="7">
    <location>
        <begin position="237"/>
        <end position="397"/>
    </location>
</feature>
<evidence type="ECO:0000259" key="10">
    <source>
        <dbReference type="Pfam" id="PF18962"/>
    </source>
</evidence>
<keyword evidence="6" id="KW-0482">Metalloprotease</keyword>
<dbReference type="EMBL" id="SOAG01000001">
    <property type="protein sequence ID" value="TDS66114.1"/>
    <property type="molecule type" value="Genomic_DNA"/>
</dbReference>
<dbReference type="InterPro" id="IPR013856">
    <property type="entry name" value="Peptidase_M4_domain"/>
</dbReference>
<evidence type="ECO:0000256" key="2">
    <source>
        <dbReference type="ARBA" id="ARBA00022723"/>
    </source>
</evidence>
<dbReference type="Gene3D" id="3.10.450.490">
    <property type="match status" value="1"/>
</dbReference>
<dbReference type="Proteomes" id="UP000295215">
    <property type="component" value="Unassembled WGS sequence"/>
</dbReference>
<dbReference type="Gene3D" id="1.10.390.10">
    <property type="entry name" value="Neutral Protease Domain 2"/>
    <property type="match status" value="1"/>
</dbReference>
<dbReference type="Pfam" id="PF07504">
    <property type="entry name" value="FTP"/>
    <property type="match status" value="1"/>
</dbReference>
<dbReference type="GO" id="GO:0004222">
    <property type="term" value="F:metalloendopeptidase activity"/>
    <property type="evidence" value="ECO:0007669"/>
    <property type="project" value="InterPro"/>
</dbReference>
<evidence type="ECO:0000256" key="6">
    <source>
        <dbReference type="ARBA" id="ARBA00023049"/>
    </source>
</evidence>
<dbReference type="InterPro" id="IPR027268">
    <property type="entry name" value="Peptidase_M4/M1_CTD_sf"/>
</dbReference>
<dbReference type="InterPro" id="IPR026444">
    <property type="entry name" value="Secre_tail"/>
</dbReference>
<evidence type="ECO:0000259" key="7">
    <source>
        <dbReference type="Pfam" id="PF01447"/>
    </source>
</evidence>
<dbReference type="InterPro" id="IPR011096">
    <property type="entry name" value="FTP_domain"/>
</dbReference>
<keyword evidence="1" id="KW-0645">Protease</keyword>
<evidence type="ECO:0000256" key="3">
    <source>
        <dbReference type="ARBA" id="ARBA00022729"/>
    </source>
</evidence>
<dbReference type="GO" id="GO:0006508">
    <property type="term" value="P:proteolysis"/>
    <property type="evidence" value="ECO:0007669"/>
    <property type="project" value="UniProtKB-KW"/>
</dbReference>
<dbReference type="PANTHER" id="PTHR33794">
    <property type="entry name" value="BACILLOLYSIN"/>
    <property type="match status" value="1"/>
</dbReference>
<keyword evidence="2" id="KW-0479">Metal-binding</keyword>
<dbReference type="OrthoDB" id="291295at2"/>
<feature type="domain" description="Peptidase M4 C-terminal" evidence="8">
    <location>
        <begin position="404"/>
        <end position="580"/>
    </location>
</feature>
<dbReference type="NCBIfam" id="TIGR04183">
    <property type="entry name" value="Por_Secre_tail"/>
    <property type="match status" value="1"/>
</dbReference>
<dbReference type="InterPro" id="IPR001570">
    <property type="entry name" value="Peptidase_M4_C_domain"/>
</dbReference>
<evidence type="ECO:0000259" key="9">
    <source>
        <dbReference type="Pfam" id="PF07504"/>
    </source>
</evidence>
<dbReference type="GO" id="GO:0046872">
    <property type="term" value="F:metal ion binding"/>
    <property type="evidence" value="ECO:0007669"/>
    <property type="project" value="UniProtKB-KW"/>
</dbReference>